<dbReference type="NCBIfam" id="TIGR02872">
    <property type="entry name" value="spore_ytvI"/>
    <property type="match status" value="1"/>
</dbReference>
<dbReference type="STRING" id="571933.SAMN05216362_1013"/>
<feature type="transmembrane region" description="Helical" evidence="6">
    <location>
        <begin position="269"/>
        <end position="291"/>
    </location>
</feature>
<name>A0A1H8YRW8_9BACI</name>
<evidence type="ECO:0000256" key="5">
    <source>
        <dbReference type="ARBA" id="ARBA00023136"/>
    </source>
</evidence>
<keyword evidence="5 6" id="KW-0472">Membrane</keyword>
<reference evidence="7 8" key="1">
    <citation type="submission" date="2016-10" db="EMBL/GenBank/DDBJ databases">
        <authorList>
            <person name="de Groot N.N."/>
        </authorList>
    </citation>
    <scope>NUCLEOTIDE SEQUENCE [LARGE SCALE GENOMIC DNA]</scope>
    <source>
        <strain evidence="7 8">DSM 21633</strain>
    </source>
</reference>
<dbReference type="GO" id="GO:0016020">
    <property type="term" value="C:membrane"/>
    <property type="evidence" value="ECO:0007669"/>
    <property type="project" value="UniProtKB-SubCell"/>
</dbReference>
<comment type="similarity">
    <text evidence="2">Belongs to the autoinducer-2 exporter (AI-2E) (TC 2.A.86) family.</text>
</comment>
<evidence type="ECO:0000256" key="1">
    <source>
        <dbReference type="ARBA" id="ARBA00004141"/>
    </source>
</evidence>
<keyword evidence="4 6" id="KW-1133">Transmembrane helix</keyword>
<feature type="transmembrane region" description="Helical" evidence="6">
    <location>
        <begin position="60"/>
        <end position="79"/>
    </location>
</feature>
<dbReference type="GO" id="GO:0055085">
    <property type="term" value="P:transmembrane transport"/>
    <property type="evidence" value="ECO:0007669"/>
    <property type="project" value="TreeGrafter"/>
</dbReference>
<sequence length="352" mass="40116">MFKNITKRQWTIALYILLLLLLAYFILPISVPLILAFLTALFLNPLVRFNTRRFRISRKLSVTIVFLVFILILATIGTYTTTKVVGQVIKITENIPAYINDLESELVEFQTKLDAFTEEWPDEFIKSVEKRITENLTAYGQTLQEYNYVESITQLFMKIPDFLISLLVYLIALFLFMLDLPNLRDKFYGMMTEQTKEKFKFMNARLSYVLLGFLKAQFLVSIIIFTVSLIGLLLITPEVALIMSIIIWLVDLIPIIGSIIILGPWSLYMLITGDVVLGTKLAILAIILLAIRRTIEPKVMGHHIGLSPLPTLIAMFLGLQLIGFLGFFLGPLVVILFNSAKEAGIIKWNLKI</sequence>
<dbReference type="PANTHER" id="PTHR21716:SF68">
    <property type="entry name" value="TRANSPORT PROTEIN YTVI-RELATED"/>
    <property type="match status" value="1"/>
</dbReference>
<feature type="transmembrane region" description="Helical" evidence="6">
    <location>
        <begin position="12"/>
        <end position="39"/>
    </location>
</feature>
<dbReference type="Pfam" id="PF01594">
    <property type="entry name" value="AI-2E_transport"/>
    <property type="match status" value="1"/>
</dbReference>
<feature type="transmembrane region" description="Helical" evidence="6">
    <location>
        <begin position="162"/>
        <end position="181"/>
    </location>
</feature>
<protein>
    <submittedName>
        <fullName evidence="7">Sporulation integral membrane protein YtvI</fullName>
    </submittedName>
</protein>
<dbReference type="EMBL" id="FOES01000001">
    <property type="protein sequence ID" value="SEP54965.1"/>
    <property type="molecule type" value="Genomic_DNA"/>
</dbReference>
<evidence type="ECO:0000256" key="2">
    <source>
        <dbReference type="ARBA" id="ARBA00009773"/>
    </source>
</evidence>
<feature type="transmembrane region" description="Helical" evidence="6">
    <location>
        <begin position="311"/>
        <end position="337"/>
    </location>
</feature>
<dbReference type="Proteomes" id="UP000199427">
    <property type="component" value="Unassembled WGS sequence"/>
</dbReference>
<dbReference type="OrthoDB" id="9774361at2"/>
<accession>A0A1H8YRW8</accession>
<evidence type="ECO:0000256" key="3">
    <source>
        <dbReference type="ARBA" id="ARBA00022692"/>
    </source>
</evidence>
<keyword evidence="3 6" id="KW-0812">Transmembrane</keyword>
<feature type="transmembrane region" description="Helical" evidence="6">
    <location>
        <begin position="208"/>
        <end position="235"/>
    </location>
</feature>
<comment type="subcellular location">
    <subcellularLocation>
        <location evidence="1">Membrane</location>
        <topology evidence="1">Multi-pass membrane protein</topology>
    </subcellularLocation>
</comment>
<evidence type="ECO:0000313" key="7">
    <source>
        <dbReference type="EMBL" id="SEP54965.1"/>
    </source>
</evidence>
<evidence type="ECO:0000313" key="8">
    <source>
        <dbReference type="Proteomes" id="UP000199427"/>
    </source>
</evidence>
<dbReference type="InterPro" id="IPR002549">
    <property type="entry name" value="AI-2E-like"/>
</dbReference>
<evidence type="ECO:0000256" key="6">
    <source>
        <dbReference type="SAM" id="Phobius"/>
    </source>
</evidence>
<organism evidence="7 8">
    <name type="scientific">Piscibacillus halophilus</name>
    <dbReference type="NCBI Taxonomy" id="571933"/>
    <lineage>
        <taxon>Bacteria</taxon>
        <taxon>Bacillati</taxon>
        <taxon>Bacillota</taxon>
        <taxon>Bacilli</taxon>
        <taxon>Bacillales</taxon>
        <taxon>Bacillaceae</taxon>
        <taxon>Piscibacillus</taxon>
    </lineage>
</organism>
<dbReference type="RefSeq" id="WP_091771962.1">
    <property type="nucleotide sequence ID" value="NZ_CAESCL010000036.1"/>
</dbReference>
<evidence type="ECO:0000256" key="4">
    <source>
        <dbReference type="ARBA" id="ARBA00022989"/>
    </source>
</evidence>
<gene>
    <name evidence="7" type="ORF">SAMN05216362_1013</name>
</gene>
<feature type="transmembrane region" description="Helical" evidence="6">
    <location>
        <begin position="241"/>
        <end position="262"/>
    </location>
</feature>
<dbReference type="AlphaFoldDB" id="A0A1H8YRW8"/>
<keyword evidence="8" id="KW-1185">Reference proteome</keyword>
<proteinExistence type="inferred from homology"/>
<dbReference type="PANTHER" id="PTHR21716">
    <property type="entry name" value="TRANSMEMBRANE PROTEIN"/>
    <property type="match status" value="1"/>
</dbReference>
<dbReference type="InterPro" id="IPR014227">
    <property type="entry name" value="YtvI-like"/>
</dbReference>